<feature type="domain" description="DEAD-box RNA helicase Q" evidence="11">
    <location>
        <begin position="1"/>
        <end position="29"/>
    </location>
</feature>
<proteinExistence type="inferred from homology"/>
<protein>
    <submittedName>
        <fullName evidence="12">DEAD/DEAH box helicase</fullName>
    </submittedName>
</protein>
<dbReference type="GO" id="GO:0003676">
    <property type="term" value="F:nucleic acid binding"/>
    <property type="evidence" value="ECO:0007669"/>
    <property type="project" value="InterPro"/>
</dbReference>
<dbReference type="PROSITE" id="PS51192">
    <property type="entry name" value="HELICASE_ATP_BIND_1"/>
    <property type="match status" value="1"/>
</dbReference>
<comment type="similarity">
    <text evidence="5 7">Belongs to the DEAD box helicase family.</text>
</comment>
<evidence type="ECO:0000256" key="4">
    <source>
        <dbReference type="ARBA" id="ARBA00022840"/>
    </source>
</evidence>
<name>A0A0A2WWM8_THEFI</name>
<dbReference type="Gene3D" id="3.40.50.300">
    <property type="entry name" value="P-loop containing nucleotide triphosphate hydrolases"/>
    <property type="match status" value="2"/>
</dbReference>
<evidence type="ECO:0000256" key="5">
    <source>
        <dbReference type="ARBA" id="ARBA00038437"/>
    </source>
</evidence>
<dbReference type="PROSITE" id="PS51195">
    <property type="entry name" value="Q_MOTIF"/>
    <property type="match status" value="1"/>
</dbReference>
<keyword evidence="13" id="KW-1185">Reference proteome</keyword>
<organism evidence="12 13">
    <name type="scientific">Thermus filiformis</name>
    <dbReference type="NCBI Taxonomy" id="276"/>
    <lineage>
        <taxon>Bacteria</taxon>
        <taxon>Thermotogati</taxon>
        <taxon>Deinococcota</taxon>
        <taxon>Deinococci</taxon>
        <taxon>Thermales</taxon>
        <taxon>Thermaceae</taxon>
        <taxon>Thermus</taxon>
    </lineage>
</organism>
<evidence type="ECO:0000256" key="1">
    <source>
        <dbReference type="ARBA" id="ARBA00022741"/>
    </source>
</evidence>
<dbReference type="InterPro" id="IPR048768">
    <property type="entry name" value="Hera-like_DD"/>
</dbReference>
<dbReference type="EMBL" id="JPSL02000038">
    <property type="protein sequence ID" value="KGQ22660.2"/>
    <property type="molecule type" value="Genomic_DNA"/>
</dbReference>
<evidence type="ECO:0000313" key="13">
    <source>
        <dbReference type="Proteomes" id="UP000030364"/>
    </source>
</evidence>
<dbReference type="CDD" id="cd18787">
    <property type="entry name" value="SF2_C_DEAD"/>
    <property type="match status" value="1"/>
</dbReference>
<evidence type="ECO:0000259" key="11">
    <source>
        <dbReference type="PROSITE" id="PS51195"/>
    </source>
</evidence>
<dbReference type="InterPro" id="IPR027417">
    <property type="entry name" value="P-loop_NTPase"/>
</dbReference>
<dbReference type="PROSITE" id="PS00039">
    <property type="entry name" value="DEAD_ATP_HELICASE"/>
    <property type="match status" value="1"/>
</dbReference>
<evidence type="ECO:0000259" key="10">
    <source>
        <dbReference type="PROSITE" id="PS51194"/>
    </source>
</evidence>
<dbReference type="InterPro" id="IPR014014">
    <property type="entry name" value="RNA_helicase_DEAD_Q_motif"/>
</dbReference>
<evidence type="ECO:0000256" key="6">
    <source>
        <dbReference type="PROSITE-ProRule" id="PRU00552"/>
    </source>
</evidence>
<dbReference type="Pfam" id="PF00271">
    <property type="entry name" value="Helicase_C"/>
    <property type="match status" value="1"/>
</dbReference>
<dbReference type="STRING" id="276.THFILI_05190"/>
<dbReference type="InterPro" id="IPR050079">
    <property type="entry name" value="DEAD_box_RNA_helicase"/>
</dbReference>
<dbReference type="CDD" id="cd12938">
    <property type="entry name" value="GUCT_Hera"/>
    <property type="match status" value="1"/>
</dbReference>
<keyword evidence="4 7" id="KW-0067">ATP-binding</keyword>
<dbReference type="AlphaFoldDB" id="A0A0A2WWM8"/>
<feature type="region of interest" description="Disordered" evidence="8">
    <location>
        <begin position="496"/>
        <end position="524"/>
    </location>
</feature>
<dbReference type="Pfam" id="PF22231">
    <property type="entry name" value="Hera_RBD"/>
    <property type="match status" value="1"/>
</dbReference>
<dbReference type="InterPro" id="IPR044742">
    <property type="entry name" value="DEAD/DEAH_RhlB"/>
</dbReference>
<gene>
    <name evidence="12" type="ORF">THFILI_05190</name>
</gene>
<dbReference type="InterPro" id="IPR054525">
    <property type="entry name" value="Hera_RBD"/>
</dbReference>
<dbReference type="GO" id="GO:0005829">
    <property type="term" value="C:cytosol"/>
    <property type="evidence" value="ECO:0007669"/>
    <property type="project" value="TreeGrafter"/>
</dbReference>
<sequence length="524" mass="58300">MEFKDFPLKKEVLAALEAKGFRTPTPIQAAALPLALEGRDVLGQARTGTGKTLAFGLPIAQRLERETARGRAPRALVLTPTRELALQVASELAWVAPHLEVVTVYGGTGYTKQAEALRRGADVVVATPGRALDYLRQGILDLSRVEIVVLDEADEMLSMGFEEDVETLLEATPKERQTLFFSATLPSWAKRLAERHLKNPVLVNVIKDEGVTYEELALQAPLQSRLSLLSDLLYTWAPRRTIVFTRTKAETEEIAHGLGKLGHRAAAIHGDMTQREREKVMQAFRQGEVQVLVATDVAARGLDIPEVDLVVHYRLPEKAESYQHRSGRTGRAGRAGRVLLLYGPREKRELEALEKAVNRRFKRINPPTPEEVLEAKWTHLLARLSKTPKEDRRIWQDFASRLFAEGQVEAVAALLALVLGGAPRPKSLLTGEENWVTLRLQGPRLSVARVVALLKGEGVEEVGRVQLTESAAYVDLRPEEAERLLASGLEELKVDRAREVPEAPSEPVRSARPDRQNRRRVRSA</sequence>
<dbReference type="SUPFAM" id="SSF52540">
    <property type="entry name" value="P-loop containing nucleoside triphosphate hydrolases"/>
    <property type="match status" value="1"/>
</dbReference>
<dbReference type="Pfam" id="PF00270">
    <property type="entry name" value="DEAD"/>
    <property type="match status" value="1"/>
</dbReference>
<dbReference type="SMART" id="SM00490">
    <property type="entry name" value="HELICc"/>
    <property type="match status" value="1"/>
</dbReference>
<dbReference type="InterPro" id="IPR011545">
    <property type="entry name" value="DEAD/DEAH_box_helicase_dom"/>
</dbReference>
<dbReference type="CDD" id="cd00268">
    <property type="entry name" value="DEADc"/>
    <property type="match status" value="1"/>
</dbReference>
<accession>A0A0A2WWM8</accession>
<dbReference type="Gene3D" id="6.10.250.710">
    <property type="match status" value="1"/>
</dbReference>
<evidence type="ECO:0000256" key="3">
    <source>
        <dbReference type="ARBA" id="ARBA00022806"/>
    </source>
</evidence>
<dbReference type="InterPro" id="IPR001650">
    <property type="entry name" value="Helicase_C-like"/>
</dbReference>
<dbReference type="SMART" id="SM00487">
    <property type="entry name" value="DEXDc"/>
    <property type="match status" value="1"/>
</dbReference>
<dbReference type="Pfam" id="PF21591">
    <property type="entry name" value="Hera_DD"/>
    <property type="match status" value="1"/>
</dbReference>
<feature type="domain" description="Helicase C-terminal" evidence="10">
    <location>
        <begin position="228"/>
        <end position="373"/>
    </location>
</feature>
<evidence type="ECO:0000256" key="7">
    <source>
        <dbReference type="RuleBase" id="RU000492"/>
    </source>
</evidence>
<dbReference type="PANTHER" id="PTHR47959">
    <property type="entry name" value="ATP-DEPENDENT RNA HELICASE RHLE-RELATED"/>
    <property type="match status" value="1"/>
</dbReference>
<feature type="domain" description="Helicase ATP-binding" evidence="9">
    <location>
        <begin position="32"/>
        <end position="203"/>
    </location>
</feature>
<evidence type="ECO:0000259" key="9">
    <source>
        <dbReference type="PROSITE" id="PS51192"/>
    </source>
</evidence>
<dbReference type="InterPro" id="IPR014001">
    <property type="entry name" value="Helicase_ATP-bd"/>
</dbReference>
<comment type="caution">
    <text evidence="12">The sequence shown here is derived from an EMBL/GenBank/DDBJ whole genome shotgun (WGS) entry which is preliminary data.</text>
</comment>
<dbReference type="GO" id="GO:0003724">
    <property type="term" value="F:RNA helicase activity"/>
    <property type="evidence" value="ECO:0007669"/>
    <property type="project" value="InterPro"/>
</dbReference>
<keyword evidence="3 7" id="KW-0347">Helicase</keyword>
<reference evidence="12 13" key="1">
    <citation type="journal article" date="2015" name="Genome Announc.">
        <title>Draft Genome Sequence of the Thermophile Thermus filiformis ATCC 43280, Producer of Carotenoid-(Di)glucoside-Branched Fatty Acid (Di)esters and Source of Hyperthermostable Enzymes of Biotechnological Interest.</title>
        <authorList>
            <person name="Mandelli F."/>
            <person name="Oliveira Ramires B."/>
            <person name="Couger M.B."/>
            <person name="Paixao D.A."/>
            <person name="Camilo C.M."/>
            <person name="Polikarpov I."/>
            <person name="Prade R."/>
            <person name="Riano-Pachon D.M."/>
            <person name="Squina F.M."/>
        </authorList>
    </citation>
    <scope>NUCLEOTIDE SEQUENCE [LARGE SCALE GENOMIC DNA]</scope>
    <source>
        <strain evidence="12 13">ATCC 43280</strain>
    </source>
</reference>
<evidence type="ECO:0000313" key="12">
    <source>
        <dbReference type="EMBL" id="KGQ22660.2"/>
    </source>
</evidence>
<dbReference type="RefSeq" id="WP_038061727.1">
    <property type="nucleotide sequence ID" value="NZ_JPSL02000038.1"/>
</dbReference>
<dbReference type="GO" id="GO:0005524">
    <property type="term" value="F:ATP binding"/>
    <property type="evidence" value="ECO:0007669"/>
    <property type="project" value="UniProtKB-KW"/>
</dbReference>
<feature type="short sequence motif" description="Q motif" evidence="6">
    <location>
        <begin position="1"/>
        <end position="29"/>
    </location>
</feature>
<evidence type="ECO:0000256" key="2">
    <source>
        <dbReference type="ARBA" id="ARBA00022801"/>
    </source>
</evidence>
<keyword evidence="2 7" id="KW-0378">Hydrolase</keyword>
<dbReference type="OrthoDB" id="9805696at2"/>
<dbReference type="PROSITE" id="PS51194">
    <property type="entry name" value="HELICASE_CTER"/>
    <property type="match status" value="1"/>
</dbReference>
<keyword evidence="1 7" id="KW-0547">Nucleotide-binding</keyword>
<dbReference type="Proteomes" id="UP000030364">
    <property type="component" value="Unassembled WGS sequence"/>
</dbReference>
<dbReference type="GO" id="GO:0016787">
    <property type="term" value="F:hydrolase activity"/>
    <property type="evidence" value="ECO:0007669"/>
    <property type="project" value="UniProtKB-KW"/>
</dbReference>
<dbReference type="InterPro" id="IPR000629">
    <property type="entry name" value="RNA-helicase_DEAD-box_CS"/>
</dbReference>
<evidence type="ECO:0000256" key="8">
    <source>
        <dbReference type="SAM" id="MobiDB-lite"/>
    </source>
</evidence>
<dbReference type="Gene3D" id="3.30.70.1800">
    <property type="match status" value="1"/>
</dbReference>
<dbReference type="PANTHER" id="PTHR47959:SF1">
    <property type="entry name" value="ATP-DEPENDENT RNA HELICASE DBPA"/>
    <property type="match status" value="1"/>
</dbReference>